<dbReference type="Proteomes" id="UP000249432">
    <property type="component" value="Unassembled WGS sequence"/>
</dbReference>
<comment type="caution">
    <text evidence="2">The sequence shown here is derived from an EMBL/GenBank/DDBJ whole genome shotgun (WGS) entry which is preliminary data.</text>
</comment>
<dbReference type="PANTHER" id="PTHR19288:SF95">
    <property type="entry name" value="D-GLYCEROL 3-PHOSPHATE PHOSPHATASE"/>
    <property type="match status" value="1"/>
</dbReference>
<dbReference type="InterPro" id="IPR006357">
    <property type="entry name" value="HAD-SF_hydro_IIA"/>
</dbReference>
<keyword evidence="2" id="KW-0378">Hydrolase</keyword>
<organism evidence="2 3">
    <name type="scientific">Corynebacterium kroppenstedtii</name>
    <dbReference type="NCBI Taxonomy" id="161879"/>
    <lineage>
        <taxon>Bacteria</taxon>
        <taxon>Bacillati</taxon>
        <taxon>Actinomycetota</taxon>
        <taxon>Actinomycetes</taxon>
        <taxon>Mycobacteriales</taxon>
        <taxon>Corynebacteriaceae</taxon>
        <taxon>Corynebacterium</taxon>
    </lineage>
</organism>
<dbReference type="PANTHER" id="PTHR19288">
    <property type="entry name" value="4-NITROPHENYLPHOSPHATASE-RELATED"/>
    <property type="match status" value="1"/>
</dbReference>
<feature type="region of interest" description="Disordered" evidence="1">
    <location>
        <begin position="307"/>
        <end position="326"/>
    </location>
</feature>
<dbReference type="Pfam" id="PF13242">
    <property type="entry name" value="Hydrolase_like"/>
    <property type="match status" value="1"/>
</dbReference>
<dbReference type="GO" id="GO:0005737">
    <property type="term" value="C:cytoplasm"/>
    <property type="evidence" value="ECO:0007669"/>
    <property type="project" value="TreeGrafter"/>
</dbReference>
<evidence type="ECO:0000313" key="3">
    <source>
        <dbReference type="Proteomes" id="UP000249432"/>
    </source>
</evidence>
<proteinExistence type="predicted"/>
<dbReference type="AlphaFoldDB" id="A0A2W5UMR0"/>
<dbReference type="InterPro" id="IPR036412">
    <property type="entry name" value="HAD-like_sf"/>
</dbReference>
<evidence type="ECO:0000313" key="2">
    <source>
        <dbReference type="EMBL" id="PZR04554.1"/>
    </source>
</evidence>
<dbReference type="GO" id="GO:0016791">
    <property type="term" value="F:phosphatase activity"/>
    <property type="evidence" value="ECO:0007669"/>
    <property type="project" value="TreeGrafter"/>
</dbReference>
<gene>
    <name evidence="2" type="ORF">DI525_06555</name>
</gene>
<dbReference type="Gene3D" id="3.40.50.1000">
    <property type="entry name" value="HAD superfamily/HAD-like"/>
    <property type="match status" value="2"/>
</dbReference>
<name>A0A2W5UMR0_9CORY</name>
<dbReference type="Pfam" id="PF13344">
    <property type="entry name" value="Hydrolase_6"/>
    <property type="match status" value="1"/>
</dbReference>
<sequence>MAASSNDSAGTSEERLIDRTDALFLDLDGTVYHGARPIPEAVSALNRARSHVGLKYITNNASRSPSAVAEALQEMGIPVSEDEVLTSAQAGVTLLTSKIPAGSHVIVLGSDSLKDLVSGAGFSVVTSADDQPAAVIQGHATTTGWPQMSEAALAINNGAVYVATNMDTTLPTERGLTVGNGSMIAAITTATGVTPDSAGKPAGDMFTQAAEELHSDRPLAVGDRLNTDIAGGVAAGIPSLMVITGISGHKDLLTADPAERPTYIAADMMALFAPIDWSIPGPKAGWKAELASDGVLQLSSVDGEVSGGLSEESLGGADSSQQARFSDRRSHDALLTAIAAAWEDGAPAVMQVTATDSTAQSVIDTWR</sequence>
<dbReference type="InterPro" id="IPR023214">
    <property type="entry name" value="HAD_sf"/>
</dbReference>
<dbReference type="RefSeq" id="WP_303734960.1">
    <property type="nucleotide sequence ID" value="NZ_CAKZHK010000002.1"/>
</dbReference>
<reference evidence="2 3" key="1">
    <citation type="submission" date="2017-08" db="EMBL/GenBank/DDBJ databases">
        <title>Infants hospitalized years apart are colonized by the same room-sourced microbial strains.</title>
        <authorList>
            <person name="Brooks B."/>
            <person name="Olm M.R."/>
            <person name="Firek B.A."/>
            <person name="Baker R."/>
            <person name="Thomas B.C."/>
            <person name="Morowitz M.J."/>
            <person name="Banfield J.F."/>
        </authorList>
    </citation>
    <scope>NUCLEOTIDE SEQUENCE [LARGE SCALE GENOMIC DNA]</scope>
    <source>
        <strain evidence="2">S2_003_000_R1_3</strain>
    </source>
</reference>
<dbReference type="SUPFAM" id="SSF56784">
    <property type="entry name" value="HAD-like"/>
    <property type="match status" value="1"/>
</dbReference>
<accession>A0A2W5UMR0</accession>
<dbReference type="NCBIfam" id="TIGR01460">
    <property type="entry name" value="HAD-SF-IIA"/>
    <property type="match status" value="1"/>
</dbReference>
<evidence type="ECO:0000256" key="1">
    <source>
        <dbReference type="SAM" id="MobiDB-lite"/>
    </source>
</evidence>
<dbReference type="EMBL" id="QFRA01000015">
    <property type="protein sequence ID" value="PZR04554.1"/>
    <property type="molecule type" value="Genomic_DNA"/>
</dbReference>
<feature type="compositionally biased region" description="Low complexity" evidence="1">
    <location>
        <begin position="307"/>
        <end position="320"/>
    </location>
</feature>
<protein>
    <submittedName>
        <fullName evidence="2">HAD family hydrolase</fullName>
    </submittedName>
</protein>